<organism evidence="1">
    <name type="scientific">marine metagenome</name>
    <dbReference type="NCBI Taxonomy" id="408172"/>
    <lineage>
        <taxon>unclassified sequences</taxon>
        <taxon>metagenomes</taxon>
        <taxon>ecological metagenomes</taxon>
    </lineage>
</organism>
<protein>
    <submittedName>
        <fullName evidence="1">Uncharacterized protein</fullName>
    </submittedName>
</protein>
<name>A0A382B095_9ZZZZ</name>
<evidence type="ECO:0000313" key="1">
    <source>
        <dbReference type="EMBL" id="SVB06637.1"/>
    </source>
</evidence>
<sequence>MKYSNQSFVKLHDLNENIEGLEISLNT</sequence>
<accession>A0A382B095</accession>
<gene>
    <name evidence="1" type="ORF">METZ01_LOCUS159491</name>
</gene>
<proteinExistence type="predicted"/>
<dbReference type="AlphaFoldDB" id="A0A382B095"/>
<dbReference type="EMBL" id="UINC01027419">
    <property type="protein sequence ID" value="SVB06637.1"/>
    <property type="molecule type" value="Genomic_DNA"/>
</dbReference>
<reference evidence="1" key="1">
    <citation type="submission" date="2018-05" db="EMBL/GenBank/DDBJ databases">
        <authorList>
            <person name="Lanie J.A."/>
            <person name="Ng W.-L."/>
            <person name="Kazmierczak K.M."/>
            <person name="Andrzejewski T.M."/>
            <person name="Davidsen T.M."/>
            <person name="Wayne K.J."/>
            <person name="Tettelin H."/>
            <person name="Glass J.I."/>
            <person name="Rusch D."/>
            <person name="Podicherti R."/>
            <person name="Tsui H.-C.T."/>
            <person name="Winkler M.E."/>
        </authorList>
    </citation>
    <scope>NUCLEOTIDE SEQUENCE</scope>
</reference>